<dbReference type="EMBL" id="CP003563">
    <property type="protein sequence ID" value="AFL52194.1"/>
    <property type="molecule type" value="Genomic_DNA"/>
</dbReference>
<gene>
    <name evidence="2" type="ORF">USDA257_c36420</name>
</gene>
<evidence type="ECO:0000313" key="3">
    <source>
        <dbReference type="Proteomes" id="UP000006180"/>
    </source>
</evidence>
<feature type="signal peptide" evidence="1">
    <location>
        <begin position="1"/>
        <end position="19"/>
    </location>
</feature>
<dbReference type="KEGG" id="sfd:USDA257_c36420"/>
<proteinExistence type="predicted"/>
<dbReference type="AlphaFoldDB" id="I3X8I8"/>
<protein>
    <recommendedName>
        <fullName evidence="4">Periplasmic heavy metal sensor</fullName>
    </recommendedName>
</protein>
<dbReference type="HOGENOM" id="CLU_108466_0_0_5"/>
<dbReference type="STRING" id="1185652.USDA257_c36420"/>
<keyword evidence="1" id="KW-0732">Signal</keyword>
<dbReference type="Gene3D" id="1.20.120.1490">
    <property type="match status" value="1"/>
</dbReference>
<evidence type="ECO:0000313" key="2">
    <source>
        <dbReference type="EMBL" id="AFL52194.1"/>
    </source>
</evidence>
<feature type="chain" id="PRO_5003682287" description="Periplasmic heavy metal sensor" evidence="1">
    <location>
        <begin position="20"/>
        <end position="172"/>
    </location>
</feature>
<dbReference type="RefSeq" id="WP_014764332.1">
    <property type="nucleotide sequence ID" value="NC_018000.1"/>
</dbReference>
<organism evidence="2 3">
    <name type="scientific">Sinorhizobium fredii (strain USDA 257)</name>
    <dbReference type="NCBI Taxonomy" id="1185652"/>
    <lineage>
        <taxon>Bacteria</taxon>
        <taxon>Pseudomonadati</taxon>
        <taxon>Pseudomonadota</taxon>
        <taxon>Alphaproteobacteria</taxon>
        <taxon>Hyphomicrobiales</taxon>
        <taxon>Rhizobiaceae</taxon>
        <taxon>Sinorhizobium/Ensifer group</taxon>
        <taxon>Sinorhizobium</taxon>
    </lineage>
</organism>
<dbReference type="eggNOG" id="COG3678">
    <property type="taxonomic scope" value="Bacteria"/>
</dbReference>
<accession>I3X8I8</accession>
<sequence length="172" mass="19096">MKKLIPALAVLLLPISAAAEGKHVHSSPYAGQEHRDIKSLSAKDIAELETGGGWGLAKPAELNGMPGPSHVLKMKAELHLTGEQEDRTRSIFQRMRGEAVAEGKRLVAGEQALEFAFRERSINHGGLRERLRRIEASRANLRYIHLAAHLEMLKVLSASQIDRYSELRGYSR</sequence>
<name>I3X8I8_SINF2</name>
<dbReference type="PATRIC" id="fig|1185652.3.peg.3778"/>
<evidence type="ECO:0000256" key="1">
    <source>
        <dbReference type="SAM" id="SignalP"/>
    </source>
</evidence>
<dbReference type="Proteomes" id="UP000006180">
    <property type="component" value="Chromosome"/>
</dbReference>
<reference evidence="2 3" key="1">
    <citation type="journal article" date="2012" name="J. Bacteriol.">
        <title>Complete genome sequence of the broad-host-range strain Sinorhizobium fredii USDA257.</title>
        <authorList>
            <person name="Schuldes J."/>
            <person name="Rodriguez Orbegoso M."/>
            <person name="Schmeisser C."/>
            <person name="Krishnan H.B."/>
            <person name="Daniel R."/>
            <person name="Streit W.R."/>
        </authorList>
    </citation>
    <scope>NUCLEOTIDE SEQUENCE [LARGE SCALE GENOMIC DNA]</scope>
    <source>
        <strain evidence="2 3">USDA 257</strain>
    </source>
</reference>
<evidence type="ECO:0008006" key="4">
    <source>
        <dbReference type="Google" id="ProtNLM"/>
    </source>
</evidence>